<dbReference type="InterPro" id="IPR006442">
    <property type="entry name" value="Antitoxin_Phd/YefM"/>
</dbReference>
<comment type="similarity">
    <text evidence="1 2">Belongs to the phD/YefM antitoxin family.</text>
</comment>
<evidence type="ECO:0000313" key="4">
    <source>
        <dbReference type="Proteomes" id="UP000251075"/>
    </source>
</evidence>
<comment type="caution">
    <text evidence="3">The sequence shown here is derived from an EMBL/GenBank/DDBJ whole genome shotgun (WGS) entry which is preliminary data.</text>
</comment>
<dbReference type="NCBIfam" id="TIGR01552">
    <property type="entry name" value="phd_fam"/>
    <property type="match status" value="1"/>
</dbReference>
<dbReference type="Gene3D" id="3.40.1620.10">
    <property type="entry name" value="YefM-like domain"/>
    <property type="match status" value="1"/>
</dbReference>
<dbReference type="Pfam" id="PF02604">
    <property type="entry name" value="PhdYeFM_antitox"/>
    <property type="match status" value="1"/>
</dbReference>
<dbReference type="AlphaFoldDB" id="A0A364NXD4"/>
<dbReference type="RefSeq" id="WP_112145106.1">
    <property type="nucleotide sequence ID" value="NZ_PGTO01000008.1"/>
</dbReference>
<evidence type="ECO:0000256" key="1">
    <source>
        <dbReference type="ARBA" id="ARBA00009981"/>
    </source>
</evidence>
<organism evidence="3 4">
    <name type="scientific">Paramagnetospirillum kuznetsovii</name>
    <dbReference type="NCBI Taxonomy" id="2053833"/>
    <lineage>
        <taxon>Bacteria</taxon>
        <taxon>Pseudomonadati</taxon>
        <taxon>Pseudomonadota</taxon>
        <taxon>Alphaproteobacteria</taxon>
        <taxon>Rhodospirillales</taxon>
        <taxon>Magnetospirillaceae</taxon>
        <taxon>Paramagnetospirillum</taxon>
    </lineage>
</organism>
<keyword evidence="4" id="KW-1185">Reference proteome</keyword>
<name>A0A364NXD4_9PROT</name>
<dbReference type="InterPro" id="IPR036165">
    <property type="entry name" value="YefM-like_sf"/>
</dbReference>
<sequence length="75" mass="8077">MHIVKAGEFKAKCLQLMDEVAQTGESVIITKNGVPVARLAPLSSKPDSLFGIMKDSIHVHGDIMSPTAEAWEVMA</sequence>
<evidence type="ECO:0000256" key="2">
    <source>
        <dbReference type="RuleBase" id="RU362080"/>
    </source>
</evidence>
<dbReference type="OrthoDB" id="963455at2"/>
<proteinExistence type="inferred from homology"/>
<dbReference type="EMBL" id="PGTO01000008">
    <property type="protein sequence ID" value="RAU21759.1"/>
    <property type="molecule type" value="Genomic_DNA"/>
</dbReference>
<dbReference type="Proteomes" id="UP000251075">
    <property type="component" value="Unassembled WGS sequence"/>
</dbReference>
<accession>A0A364NXD4</accession>
<protein>
    <recommendedName>
        <fullName evidence="2">Antitoxin</fullName>
    </recommendedName>
</protein>
<evidence type="ECO:0000313" key="3">
    <source>
        <dbReference type="EMBL" id="RAU21759.1"/>
    </source>
</evidence>
<dbReference type="SUPFAM" id="SSF143120">
    <property type="entry name" value="YefM-like"/>
    <property type="match status" value="1"/>
</dbReference>
<comment type="function">
    <text evidence="2">Antitoxin component of a type II toxin-antitoxin (TA) system.</text>
</comment>
<gene>
    <name evidence="3" type="ORF">CU669_12015</name>
</gene>
<reference evidence="3 4" key="1">
    <citation type="submission" date="2017-11" db="EMBL/GenBank/DDBJ databases">
        <title>Draft genome sequence of magnetotactic bacterium Magnetospirillum kuznetsovii LBB-42.</title>
        <authorList>
            <person name="Grouzdev D.S."/>
            <person name="Rysina M.S."/>
            <person name="Baslerov R.V."/>
            <person name="Koziaeva V."/>
        </authorList>
    </citation>
    <scope>NUCLEOTIDE SEQUENCE [LARGE SCALE GENOMIC DNA]</scope>
    <source>
        <strain evidence="3 4">LBB-42</strain>
    </source>
</reference>